<evidence type="ECO:0000259" key="5">
    <source>
        <dbReference type="Pfam" id="PF01628"/>
    </source>
</evidence>
<accession>A0A1G2GRQ3</accession>
<evidence type="ECO:0000256" key="1">
    <source>
        <dbReference type="ARBA" id="ARBA00022491"/>
    </source>
</evidence>
<evidence type="ECO:0000256" key="3">
    <source>
        <dbReference type="ARBA" id="ARBA00023016"/>
    </source>
</evidence>
<dbReference type="STRING" id="1802126.A3B25_00335"/>
<protein>
    <recommendedName>
        <fullName evidence="5">Heat-inducible transcription repressor HrcA C-terminal domain-containing protein</fullName>
    </recommendedName>
</protein>
<feature type="domain" description="Heat-inducible transcription repressor HrcA C-terminal" evidence="5">
    <location>
        <begin position="104"/>
        <end position="216"/>
    </location>
</feature>
<keyword evidence="2" id="KW-0805">Transcription regulation</keyword>
<dbReference type="SUPFAM" id="SSF46785">
    <property type="entry name" value="Winged helix' DNA-binding domain"/>
    <property type="match status" value="1"/>
</dbReference>
<dbReference type="SUPFAM" id="SSF55781">
    <property type="entry name" value="GAF domain-like"/>
    <property type="match status" value="1"/>
</dbReference>
<evidence type="ECO:0000313" key="6">
    <source>
        <dbReference type="EMBL" id="OGZ52631.1"/>
    </source>
</evidence>
<reference evidence="6 7" key="1">
    <citation type="journal article" date="2016" name="Nat. Commun.">
        <title>Thousands of microbial genomes shed light on interconnected biogeochemical processes in an aquifer system.</title>
        <authorList>
            <person name="Anantharaman K."/>
            <person name="Brown C.T."/>
            <person name="Hug L.A."/>
            <person name="Sharon I."/>
            <person name="Castelle C.J."/>
            <person name="Probst A.J."/>
            <person name="Thomas B.C."/>
            <person name="Singh A."/>
            <person name="Wilkins M.J."/>
            <person name="Karaoz U."/>
            <person name="Brodie E.L."/>
            <person name="Williams K.H."/>
            <person name="Hubbard S.S."/>
            <person name="Banfield J.F."/>
        </authorList>
    </citation>
    <scope>NUCLEOTIDE SEQUENCE [LARGE SCALE GENOMIC DNA]</scope>
</reference>
<dbReference type="Proteomes" id="UP000179106">
    <property type="component" value="Unassembled WGS sequence"/>
</dbReference>
<dbReference type="InterPro" id="IPR029016">
    <property type="entry name" value="GAF-like_dom_sf"/>
</dbReference>
<dbReference type="Pfam" id="PF01628">
    <property type="entry name" value="HrcA"/>
    <property type="match status" value="1"/>
</dbReference>
<dbReference type="Gene3D" id="1.10.10.10">
    <property type="entry name" value="Winged helix-like DNA-binding domain superfamily/Winged helix DNA-binding domain"/>
    <property type="match status" value="1"/>
</dbReference>
<dbReference type="GO" id="GO:0003677">
    <property type="term" value="F:DNA binding"/>
    <property type="evidence" value="ECO:0007669"/>
    <property type="project" value="InterPro"/>
</dbReference>
<evidence type="ECO:0000256" key="2">
    <source>
        <dbReference type="ARBA" id="ARBA00023015"/>
    </source>
</evidence>
<evidence type="ECO:0000256" key="4">
    <source>
        <dbReference type="ARBA" id="ARBA00023163"/>
    </source>
</evidence>
<sequence length="230" mass="26493">MITERAQKILNAAIQEFIETGEPVSSAQLYENHDFGIRPAMIRFELEELAELGFLEHPYRSAGKIPSDKGFEFFARHIIHQPDQRISYEDEAISGLFEKKAWMELLDALSSKLGILGVVREHENVFKNGLENLVEHLEWETQDEIKTIIRDFVEIDSRLDTMEKLIEETPEFFIGGKNEIIRSNSLAVIGGSYEIDGDQVMIFAIGPKRMDYKKTVKIFKNLKRKTSNKN</sequence>
<keyword evidence="1" id="KW-0678">Repressor</keyword>
<dbReference type="Gene3D" id="3.30.450.40">
    <property type="match status" value="1"/>
</dbReference>
<gene>
    <name evidence="6" type="ORF">A3B25_00335</name>
</gene>
<comment type="caution">
    <text evidence="6">The sequence shown here is derived from an EMBL/GenBank/DDBJ whole genome shotgun (WGS) entry which is preliminary data.</text>
</comment>
<dbReference type="InterPro" id="IPR021153">
    <property type="entry name" value="HrcA_C"/>
</dbReference>
<proteinExistence type="predicted"/>
<dbReference type="AlphaFoldDB" id="A0A1G2GRQ3"/>
<dbReference type="EMBL" id="MHNW01000042">
    <property type="protein sequence ID" value="OGZ52631.1"/>
    <property type="molecule type" value="Genomic_DNA"/>
</dbReference>
<dbReference type="GO" id="GO:0045892">
    <property type="term" value="P:negative regulation of DNA-templated transcription"/>
    <property type="evidence" value="ECO:0007669"/>
    <property type="project" value="TreeGrafter"/>
</dbReference>
<evidence type="ECO:0000313" key="7">
    <source>
        <dbReference type="Proteomes" id="UP000179106"/>
    </source>
</evidence>
<dbReference type="InterPro" id="IPR036388">
    <property type="entry name" value="WH-like_DNA-bd_sf"/>
</dbReference>
<organism evidence="6 7">
    <name type="scientific">Candidatus Ryanbacteria bacterium RIFCSPLOWO2_01_FULL_48_26</name>
    <dbReference type="NCBI Taxonomy" id="1802126"/>
    <lineage>
        <taxon>Bacteria</taxon>
        <taxon>Candidatus Ryaniibacteriota</taxon>
    </lineage>
</organism>
<dbReference type="PANTHER" id="PTHR34824:SF1">
    <property type="entry name" value="HEAT-INDUCIBLE TRANSCRIPTION REPRESSOR HRCA"/>
    <property type="match status" value="1"/>
</dbReference>
<dbReference type="PANTHER" id="PTHR34824">
    <property type="entry name" value="HEAT-INDUCIBLE TRANSCRIPTION REPRESSOR HRCA"/>
    <property type="match status" value="1"/>
</dbReference>
<dbReference type="InterPro" id="IPR002571">
    <property type="entry name" value="HrcA"/>
</dbReference>
<keyword evidence="4" id="KW-0804">Transcription</keyword>
<keyword evidence="3" id="KW-0346">Stress response</keyword>
<dbReference type="InterPro" id="IPR036390">
    <property type="entry name" value="WH_DNA-bd_sf"/>
</dbReference>
<name>A0A1G2GRQ3_9BACT</name>